<dbReference type="PANTHER" id="PTHR43393">
    <property type="entry name" value="CYTOKININ RIBOSIDE 5'-MONOPHOSPHATE PHOSPHORIBOHYDROLASE"/>
    <property type="match status" value="1"/>
</dbReference>
<accession>F0P1M2</accession>
<dbReference type="RefSeq" id="WP_013598040.1">
    <property type="nucleotide sequence ID" value="NC_015144.1"/>
</dbReference>
<reference evidence="1 2" key="1">
    <citation type="journal article" date="2011" name="Stand. Genomic Sci.">
        <title>Complete genome sequence of Weeksella virosa type strain (9751).</title>
        <authorList>
            <person name="Lang E."/>
            <person name="Teshima H."/>
            <person name="Lucas S."/>
            <person name="Lapidus A."/>
            <person name="Hammon N."/>
            <person name="Deshpande S."/>
            <person name="Nolan M."/>
            <person name="Cheng J.F."/>
            <person name="Pitluck S."/>
            <person name="Liolios K."/>
            <person name="Pagani I."/>
            <person name="Mikhailova N."/>
            <person name="Ivanova N."/>
            <person name="Mavromatis K."/>
            <person name="Pati A."/>
            <person name="Tapia R."/>
            <person name="Han C."/>
            <person name="Goodwin L."/>
            <person name="Chen A."/>
            <person name="Palaniappan K."/>
            <person name="Land M."/>
            <person name="Hauser L."/>
            <person name="Chang Y.J."/>
            <person name="Jeffries C.D."/>
            <person name="Brambilla E.M."/>
            <person name="Kopitz M."/>
            <person name="Rohde M."/>
            <person name="Goker M."/>
            <person name="Tindall B.J."/>
            <person name="Detter J.C."/>
            <person name="Woyke T."/>
            <person name="Bristow J."/>
            <person name="Eisen J.A."/>
            <person name="Markowitz V."/>
            <person name="Hugenholtz P."/>
            <person name="Klenk H.P."/>
            <person name="Kyrpides N.C."/>
        </authorList>
    </citation>
    <scope>NUCLEOTIDE SEQUENCE [LARGE SCALE GENOMIC DNA]</scope>
    <source>
        <strain evidence="2">ATCC 43766 / DSM 16922 / JCM 21250 / NBRC 16016 / NCTC 11634 / CL345/78</strain>
    </source>
</reference>
<dbReference type="HOGENOM" id="CLU_064453_0_0_10"/>
<name>F0P1M2_WEEVC</name>
<dbReference type="InterPro" id="IPR041164">
    <property type="entry name" value="LDcluster4"/>
</dbReference>
<dbReference type="eggNOG" id="COG1611">
    <property type="taxonomic scope" value="Bacteria"/>
</dbReference>
<evidence type="ECO:0008006" key="3">
    <source>
        <dbReference type="Google" id="ProtNLM"/>
    </source>
</evidence>
<dbReference type="STRING" id="865938.Weevi_0940"/>
<keyword evidence="2" id="KW-1185">Reference proteome</keyword>
<organism evidence="1 2">
    <name type="scientific">Weeksella virosa (strain ATCC 43766 / DSM 16922 / JCM 21250 / CCUG 30538 / CDC 9751 / IAM 14551 / NBRC 16016 / NCTC 11634 / CL345/78)</name>
    <dbReference type="NCBI Taxonomy" id="865938"/>
    <lineage>
        <taxon>Bacteria</taxon>
        <taxon>Pseudomonadati</taxon>
        <taxon>Bacteroidota</taxon>
        <taxon>Flavobacteriia</taxon>
        <taxon>Flavobacteriales</taxon>
        <taxon>Weeksellaceae</taxon>
        <taxon>Weeksella</taxon>
    </lineage>
</organism>
<dbReference type="OrthoDB" id="9801098at2"/>
<dbReference type="Gene3D" id="3.40.50.450">
    <property type="match status" value="1"/>
</dbReference>
<dbReference type="SUPFAM" id="SSF102405">
    <property type="entry name" value="MCP/YpsA-like"/>
    <property type="match status" value="1"/>
</dbReference>
<gene>
    <name evidence="1" type="ordered locus">Weevi_0940</name>
</gene>
<evidence type="ECO:0000313" key="2">
    <source>
        <dbReference type="Proteomes" id="UP000008641"/>
    </source>
</evidence>
<evidence type="ECO:0000313" key="1">
    <source>
        <dbReference type="EMBL" id="ADX67650.1"/>
    </source>
</evidence>
<dbReference type="InterPro" id="IPR052341">
    <property type="entry name" value="LOG_family_nucleotidases"/>
</dbReference>
<dbReference type="AlphaFoldDB" id="F0P1M2"/>
<dbReference type="Proteomes" id="UP000008641">
    <property type="component" value="Chromosome"/>
</dbReference>
<dbReference type="Pfam" id="PF18306">
    <property type="entry name" value="LDcluster4"/>
    <property type="match status" value="1"/>
</dbReference>
<reference evidence="2" key="2">
    <citation type="journal article" date="2011" name="Stand. Genomic Sci.">
        <title>Complete genome sequence of Weeksella virosa type strain (9751T).</title>
        <authorList>
            <person name="Lang E."/>
            <person name="Teshima H."/>
            <person name="Lucas S."/>
            <person name="Lapidus A."/>
            <person name="Hammon N."/>
            <person name="Deshpande S."/>
            <person name="Nolan M."/>
            <person name="Cheng J."/>
            <person name="Pitluck S."/>
            <person name="Liolios K."/>
            <person name="Pagani I."/>
            <person name="Mikhailova N."/>
            <person name="Ivanova N."/>
            <person name="Mavromatis K."/>
            <person name="Pati A."/>
            <person name="Tapia R."/>
            <person name="Han C."/>
            <person name="Goodwin L."/>
            <person name="Chen A."/>
            <person name="Palaniappan K."/>
            <person name="Land M."/>
            <person name="Hauser L."/>
            <person name="Chang Y."/>
            <person name="Jeffries C."/>
            <person name="Brambilla E."/>
            <person name="Kopitz M."/>
            <person name="Rohde M."/>
            <person name="Goker M."/>
            <person name="Tindall B."/>
            <person name="Detter J."/>
            <person name="Woyke T."/>
            <person name="Bristow J."/>
            <person name="Eisen J."/>
            <person name="Markowitz V."/>
            <person name="Hugenholtz P."/>
            <person name="Klenk H."/>
            <person name="Kyrpides N."/>
        </authorList>
    </citation>
    <scope>NUCLEOTIDE SEQUENCE [LARGE SCALE GENOMIC DNA]</scope>
    <source>
        <strain evidence="2">ATCC 43766 / DSM 16922 / JCM 21250 / NBRC 16016 / NCTC 11634 / CL345/78</strain>
    </source>
</reference>
<dbReference type="GO" id="GO:0005829">
    <property type="term" value="C:cytosol"/>
    <property type="evidence" value="ECO:0007669"/>
    <property type="project" value="TreeGrafter"/>
</dbReference>
<proteinExistence type="predicted"/>
<protein>
    <recommendedName>
        <fullName evidence="3">Rossmann fold nucleotide-binding protein</fullName>
    </recommendedName>
</protein>
<dbReference type="PANTHER" id="PTHR43393:SF3">
    <property type="entry name" value="LYSINE DECARBOXYLASE-LIKE PROTEIN"/>
    <property type="match status" value="1"/>
</dbReference>
<dbReference type="KEGG" id="wvi:Weevi_0940"/>
<dbReference type="EMBL" id="CP002455">
    <property type="protein sequence ID" value="ADX67650.1"/>
    <property type="molecule type" value="Genomic_DNA"/>
</dbReference>
<sequence length="383" mass="44055">MKKKCPQTLIHNLHEWRVLVENTNSLAHTVIQDVNFCQEKVDWTRFHLNQTSFLGCTFKRRDAIYLIEKGAFVYPKFKNIPYNPYRNFLYTWQELMEGYHPNQDKSRDLKIYKHFSATKYNPSVHEAMAQRIHDHSIDDALRKLLGYDDYGMTQRKCVGFMGGHATKRGSEFYNKTALVAKRIAQMGYYVVTGGGPGIMEAANLGAYMAHYSEEDLHDAIAILQDLKFTEPNQVDYLAENYAEQSKIVLERYPNACESLAIPTWFYGHEPSNVFATHIAKYFSNSIREDTLLAISLFGIVYAPGSAGTTQEIFQEAAQNHYGTFGYYSPMIFLGVKRYVEDTTLYSVLHQLAKGKTYKKLLYLTDDADEVVEFIINNPPIKVE</sequence>